<dbReference type="Gene3D" id="3.50.50.60">
    <property type="entry name" value="FAD/NAD(P)-binding domain"/>
    <property type="match status" value="1"/>
</dbReference>
<feature type="compositionally biased region" description="Basic and acidic residues" evidence="4">
    <location>
        <begin position="576"/>
        <end position="596"/>
    </location>
</feature>
<dbReference type="EMBL" id="JAATEN010000011">
    <property type="protein sequence ID" value="NJQ01929.1"/>
    <property type="molecule type" value="Genomic_DNA"/>
</dbReference>
<keyword evidence="2" id="KW-0285">Flavoprotein</keyword>
<keyword evidence="7" id="KW-1185">Reference proteome</keyword>
<reference evidence="6 7" key="1">
    <citation type="submission" date="2020-03" db="EMBL/GenBank/DDBJ databases">
        <title>WGS of actinomycetes isolated from Thailand.</title>
        <authorList>
            <person name="Thawai C."/>
        </authorList>
    </citation>
    <scope>NUCLEOTIDE SEQUENCE [LARGE SCALE GENOMIC DNA]</scope>
    <source>
        <strain evidence="6 7">PLAI 1-29</strain>
    </source>
</reference>
<evidence type="ECO:0000256" key="2">
    <source>
        <dbReference type="ARBA" id="ARBA00022630"/>
    </source>
</evidence>
<keyword evidence="3" id="KW-0274">FAD</keyword>
<dbReference type="InterPro" id="IPR002938">
    <property type="entry name" value="FAD-bd"/>
</dbReference>
<proteinExistence type="predicted"/>
<feature type="region of interest" description="Disordered" evidence="4">
    <location>
        <begin position="387"/>
        <end position="444"/>
    </location>
</feature>
<gene>
    <name evidence="6" type="ORF">HCK00_15660</name>
</gene>
<feature type="compositionally biased region" description="Low complexity" evidence="4">
    <location>
        <begin position="97"/>
        <end position="113"/>
    </location>
</feature>
<evidence type="ECO:0000313" key="6">
    <source>
        <dbReference type="EMBL" id="NJQ01929.1"/>
    </source>
</evidence>
<feature type="compositionally biased region" description="Basic and acidic residues" evidence="4">
    <location>
        <begin position="629"/>
        <end position="643"/>
    </location>
</feature>
<feature type="region of interest" description="Disordered" evidence="4">
    <location>
        <begin position="548"/>
        <end position="643"/>
    </location>
</feature>
<feature type="domain" description="FAD-binding" evidence="5">
    <location>
        <begin position="3"/>
        <end position="364"/>
    </location>
</feature>
<evidence type="ECO:0000256" key="3">
    <source>
        <dbReference type="ARBA" id="ARBA00022827"/>
    </source>
</evidence>
<feature type="compositionally biased region" description="Gly residues" evidence="4">
    <location>
        <begin position="558"/>
        <end position="574"/>
    </location>
</feature>
<dbReference type="InterPro" id="IPR050641">
    <property type="entry name" value="RIFMO-like"/>
</dbReference>
<feature type="compositionally biased region" description="Basic and acidic residues" evidence="4">
    <location>
        <begin position="84"/>
        <end position="94"/>
    </location>
</feature>
<comment type="cofactor">
    <cofactor evidence="1">
        <name>FAD</name>
        <dbReference type="ChEBI" id="CHEBI:57692"/>
    </cofactor>
</comment>
<evidence type="ECO:0000256" key="1">
    <source>
        <dbReference type="ARBA" id="ARBA00001974"/>
    </source>
</evidence>
<accession>A0ABX1C2R3</accession>
<dbReference type="Gene3D" id="3.30.70.2450">
    <property type="match status" value="1"/>
</dbReference>
<comment type="caution">
    <text evidence="6">The sequence shown here is derived from an EMBL/GenBank/DDBJ whole genome shotgun (WGS) entry which is preliminary data.</text>
</comment>
<feature type="compositionally biased region" description="Low complexity" evidence="4">
    <location>
        <begin position="615"/>
        <end position="627"/>
    </location>
</feature>
<keyword evidence="6" id="KW-0503">Monooxygenase</keyword>
<dbReference type="Proteomes" id="UP000695264">
    <property type="component" value="Unassembled WGS sequence"/>
</dbReference>
<name>A0ABX1C2R3_9ACTN</name>
<feature type="region of interest" description="Disordered" evidence="4">
    <location>
        <begin position="84"/>
        <end position="115"/>
    </location>
</feature>
<dbReference type="Pfam" id="PF01494">
    <property type="entry name" value="FAD_binding_3"/>
    <property type="match status" value="1"/>
</dbReference>
<dbReference type="PANTHER" id="PTHR43004">
    <property type="entry name" value="TRK SYSTEM POTASSIUM UPTAKE PROTEIN"/>
    <property type="match status" value="1"/>
</dbReference>
<protein>
    <submittedName>
        <fullName evidence="6">Monooxygenase</fullName>
    </submittedName>
</protein>
<evidence type="ECO:0000259" key="5">
    <source>
        <dbReference type="Pfam" id="PF01494"/>
    </source>
</evidence>
<evidence type="ECO:0000256" key="4">
    <source>
        <dbReference type="SAM" id="MobiDB-lite"/>
    </source>
</evidence>
<feature type="compositionally biased region" description="Polar residues" evidence="4">
    <location>
        <begin position="419"/>
        <end position="431"/>
    </location>
</feature>
<dbReference type="RefSeq" id="WP_168102566.1">
    <property type="nucleotide sequence ID" value="NZ_JAATEN010000011.1"/>
</dbReference>
<dbReference type="InterPro" id="IPR036188">
    <property type="entry name" value="FAD/NAD-bd_sf"/>
</dbReference>
<evidence type="ECO:0000313" key="7">
    <source>
        <dbReference type="Proteomes" id="UP000695264"/>
    </source>
</evidence>
<dbReference type="SUPFAM" id="SSF51905">
    <property type="entry name" value="FAD/NAD(P)-binding domain"/>
    <property type="match status" value="1"/>
</dbReference>
<keyword evidence="6" id="KW-0560">Oxidoreductase</keyword>
<organism evidence="6 7">
    <name type="scientific">Streptomyces zingiberis</name>
    <dbReference type="NCBI Taxonomy" id="2053010"/>
    <lineage>
        <taxon>Bacteria</taxon>
        <taxon>Bacillati</taxon>
        <taxon>Actinomycetota</taxon>
        <taxon>Actinomycetes</taxon>
        <taxon>Kitasatosporales</taxon>
        <taxon>Streptomycetaceae</taxon>
        <taxon>Streptomyces</taxon>
    </lineage>
</organism>
<dbReference type="PANTHER" id="PTHR43004:SF19">
    <property type="entry name" value="BINDING MONOOXYGENASE, PUTATIVE (JCVI)-RELATED"/>
    <property type="match status" value="1"/>
</dbReference>
<sequence length="643" mass="66366">MDPVIVAGAGPVGLALALALTRHEVPVLVLDEGTGTCEARPARTTVLRPETAAFVDRLAGAPLTAAGARWAGWRTLRRRQVVRHEPIGDERGEDPADPGAGAAPGDPGSPGAPVHLARHDLVRGLRAALEAEELARIVPGSRLYAVEQDGHGVTAHTRLRENPGPGAGEGGGAGGGSVWRGSHLVGCDGARSTVRKLLEIRFTGRTAVERHAVAALRARLPWPGEAVLQLTPRGGQILARPLPEGVWRVDWLLPPRGDLVTPEALVERIRETLAAWCGEVPPYDLLDTGVHTVHHRLARRWRSGRCFLAGDAAHLLGALGTQEVEEGLRDAANLAWKLALAWHHGGSARLLDSYQGERRLAVGARLRAADQALPLVRATGAWSAVRRSLPGAGRGPESLLADGHLGRGPLGAPPVHTDSPLTPSVTGSTAAVDTPPGTPVADVPVTAPDGATARLRDRLHGDPLVVFVAPGTGVWERRHWMGAGLMPRLADAVAALPVRAELLVTEGYPGAAAHTVLVVRPDGHLAAALPGVRPAELYACVDTLRGGEPASGTDGERASGGMGTDAGPPGGAGAPRGHETARAPDRGPGDGTHDGARGGTAPGGTSRTGAGGPGRTARGTRPPAGAPRKSRENGPESHTHAPG</sequence>
<dbReference type="PRINTS" id="PR00420">
    <property type="entry name" value="RNGMNOXGNASE"/>
</dbReference>
<dbReference type="GO" id="GO:0004497">
    <property type="term" value="F:monooxygenase activity"/>
    <property type="evidence" value="ECO:0007669"/>
    <property type="project" value="UniProtKB-KW"/>
</dbReference>